<protein>
    <submittedName>
        <fullName evidence="4">Recombinase</fullName>
    </submittedName>
</protein>
<evidence type="ECO:0000259" key="3">
    <source>
        <dbReference type="PROSITE" id="PS51737"/>
    </source>
</evidence>
<evidence type="ECO:0000256" key="1">
    <source>
        <dbReference type="ARBA" id="ARBA00023125"/>
    </source>
</evidence>
<dbReference type="PROSITE" id="PS51737">
    <property type="entry name" value="RECOMBINASE_DNA_BIND"/>
    <property type="match status" value="1"/>
</dbReference>
<dbReference type="Gene3D" id="3.90.1750.20">
    <property type="entry name" value="Putative Large Serine Recombinase, Chain B, Domain 2"/>
    <property type="match status" value="1"/>
</dbReference>
<evidence type="ECO:0000313" key="4">
    <source>
        <dbReference type="EMBL" id="OLS01939.1"/>
    </source>
</evidence>
<dbReference type="Pfam" id="PF13408">
    <property type="entry name" value="Zn_ribbon_recom"/>
    <property type="match status" value="1"/>
</dbReference>
<dbReference type="GO" id="GO:0003677">
    <property type="term" value="F:DNA binding"/>
    <property type="evidence" value="ECO:0007669"/>
    <property type="project" value="UniProtKB-KW"/>
</dbReference>
<dbReference type="PANTHER" id="PTHR30461:SF2">
    <property type="entry name" value="SERINE RECOMBINASE PINE-RELATED"/>
    <property type="match status" value="1"/>
</dbReference>
<evidence type="ECO:0000313" key="5">
    <source>
        <dbReference type="Proteomes" id="UP000186112"/>
    </source>
</evidence>
<evidence type="ECO:0000256" key="2">
    <source>
        <dbReference type="ARBA" id="ARBA00023172"/>
    </source>
</evidence>
<sequence length="301" mass="35738">MQRQRHMPLGYILANGKIEIDIKKSEVIKEIFNVYMKGSSIRKIAEDLTDKGFPNANNKPSWNHGSIGRILENTKYLGDEIYAQIIDEETFQAVQRQRKLRGKQYSRTHKINNRKKESIFIDKLICGDCGEYYRQYITNGGKPEEEVKWKCNNHSYQRKMKCKSLILDQEDIEDMFISGTNTLLSRMWMLDRGKKEKTPKFNMEIRVIEERIKELEEKGMYSSKELASLVFQRAKAYYDISKIDDYDYNTKKIKEGLRDKEKLIEFDEDLFKRIIKKMIIYKDGKIEVKLINGITMEEEYK</sequence>
<name>A0A1U7M3Z8_TISCR</name>
<dbReference type="OrthoDB" id="2188903at2"/>
<keyword evidence="2" id="KW-0233">DNA recombination</keyword>
<dbReference type="RefSeq" id="WP_075727777.1">
    <property type="nucleotide sequence ID" value="NZ_LTDM01000053.1"/>
</dbReference>
<proteinExistence type="predicted"/>
<reference evidence="4 5" key="1">
    <citation type="submission" date="2016-02" db="EMBL/GenBank/DDBJ databases">
        <title>Genome sequence of Tissierella creatinophila DSM 6911.</title>
        <authorList>
            <person name="Poehlein A."/>
            <person name="Daniel R."/>
        </authorList>
    </citation>
    <scope>NUCLEOTIDE SEQUENCE [LARGE SCALE GENOMIC DNA]</scope>
    <source>
        <strain evidence="4 5">DSM 6911</strain>
    </source>
</reference>
<dbReference type="GO" id="GO:0000150">
    <property type="term" value="F:DNA strand exchange activity"/>
    <property type="evidence" value="ECO:0007669"/>
    <property type="project" value="InterPro"/>
</dbReference>
<keyword evidence="5" id="KW-1185">Reference proteome</keyword>
<organism evidence="4 5">
    <name type="scientific">Tissierella creatinophila DSM 6911</name>
    <dbReference type="NCBI Taxonomy" id="1123403"/>
    <lineage>
        <taxon>Bacteria</taxon>
        <taxon>Bacillati</taxon>
        <taxon>Bacillota</taxon>
        <taxon>Tissierellia</taxon>
        <taxon>Tissierellales</taxon>
        <taxon>Tissierellaceae</taxon>
        <taxon>Tissierella</taxon>
    </lineage>
</organism>
<dbReference type="EMBL" id="LTDM01000053">
    <property type="protein sequence ID" value="OLS01939.1"/>
    <property type="molecule type" value="Genomic_DNA"/>
</dbReference>
<dbReference type="InterPro" id="IPR038109">
    <property type="entry name" value="DNA_bind_recomb_sf"/>
</dbReference>
<dbReference type="Proteomes" id="UP000186112">
    <property type="component" value="Unassembled WGS sequence"/>
</dbReference>
<accession>A0A1U7M3Z8</accession>
<feature type="domain" description="Recombinase" evidence="3">
    <location>
        <begin position="8"/>
        <end position="104"/>
    </location>
</feature>
<dbReference type="InterPro" id="IPR011109">
    <property type="entry name" value="DNA_bind_recombinase_dom"/>
</dbReference>
<gene>
    <name evidence="4" type="ORF">TICRE_20810</name>
</gene>
<dbReference type="InterPro" id="IPR050639">
    <property type="entry name" value="SSR_resolvase"/>
</dbReference>
<keyword evidence="1" id="KW-0238">DNA-binding</keyword>
<dbReference type="PANTHER" id="PTHR30461">
    <property type="entry name" value="DNA-INVERTASE FROM LAMBDOID PROPHAGE"/>
    <property type="match status" value="1"/>
</dbReference>
<dbReference type="Pfam" id="PF07508">
    <property type="entry name" value="Recombinase"/>
    <property type="match status" value="1"/>
</dbReference>
<dbReference type="AlphaFoldDB" id="A0A1U7M3Z8"/>
<dbReference type="InterPro" id="IPR025827">
    <property type="entry name" value="Zn_ribbon_recom_dom"/>
</dbReference>
<comment type="caution">
    <text evidence="4">The sequence shown here is derived from an EMBL/GenBank/DDBJ whole genome shotgun (WGS) entry which is preliminary data.</text>
</comment>